<evidence type="ECO:0000313" key="1">
    <source>
        <dbReference type="EMBL" id="MBE0369670.1"/>
    </source>
</evidence>
<name>A0ABR9EF96_9GAMM</name>
<evidence type="ECO:0000313" key="2">
    <source>
        <dbReference type="Proteomes" id="UP000615755"/>
    </source>
</evidence>
<organism evidence="1 2">
    <name type="scientific">Pseudoalteromonas aurantia 208</name>
    <dbReference type="NCBI Taxonomy" id="1314867"/>
    <lineage>
        <taxon>Bacteria</taxon>
        <taxon>Pseudomonadati</taxon>
        <taxon>Pseudomonadota</taxon>
        <taxon>Gammaproteobacteria</taxon>
        <taxon>Alteromonadales</taxon>
        <taxon>Pseudoalteromonadaceae</taxon>
        <taxon>Pseudoalteromonas</taxon>
    </lineage>
</organism>
<gene>
    <name evidence="1" type="ORF">PAUR_a4221</name>
</gene>
<proteinExistence type="predicted"/>
<protein>
    <submittedName>
        <fullName evidence="1">Uncharacterized protein</fullName>
    </submittedName>
</protein>
<sequence length="360" mass="43257">MQENMDMVFAYPKYLEELVERLVKRNWLVHNFPKVDNTDVYNFANYRQNKLVNNVTYTVYLDVNIYQFIINAIKKNSPKEEFKDAIALVAFCQIAEIELDPTYAVYEKLNYNNDQVLLDELTTDLELFQRINNTNNELLAQYSLGFIEKFTPSEGHYVEHEKVQKVLTKYRRLIEWDSMYLMILYITNTSLIDSLNKKSKLKKLIEWMIKEFRLSLVVIVFAIIYFGDKPLRRMMKVKLNDSPERKLKSLFNMTWDLYTLNRYFRMWTEREPQQEGIYASNDKVFNEILRGSIDVQNSEELTHFEDHIDKEDIQFISEMTMNQNHSHERMYDSEEWSHEYRSRLIKKYEELLGVDSKATS</sequence>
<reference evidence="1 2" key="1">
    <citation type="submission" date="2015-03" db="EMBL/GenBank/DDBJ databases">
        <title>Genome sequence of Pseudoalteromonas aurantia.</title>
        <authorList>
            <person name="Xie B.-B."/>
            <person name="Rong J.-C."/>
            <person name="Qin Q.-L."/>
            <person name="Zhang Y.-Z."/>
        </authorList>
    </citation>
    <scope>NUCLEOTIDE SEQUENCE [LARGE SCALE GENOMIC DNA]</scope>
    <source>
        <strain evidence="1 2">208</strain>
    </source>
</reference>
<dbReference type="EMBL" id="AQGV01000013">
    <property type="protein sequence ID" value="MBE0369670.1"/>
    <property type="molecule type" value="Genomic_DNA"/>
</dbReference>
<dbReference type="RefSeq" id="WP_192508879.1">
    <property type="nucleotide sequence ID" value="NZ_AQGV01000013.1"/>
</dbReference>
<accession>A0ABR9EF96</accession>
<comment type="caution">
    <text evidence="1">The sequence shown here is derived from an EMBL/GenBank/DDBJ whole genome shotgun (WGS) entry which is preliminary data.</text>
</comment>
<keyword evidence="2" id="KW-1185">Reference proteome</keyword>
<dbReference type="Proteomes" id="UP000615755">
    <property type="component" value="Unassembled WGS sequence"/>
</dbReference>